<dbReference type="Gene3D" id="3.40.50.1580">
    <property type="entry name" value="Nucleoside phosphorylase domain"/>
    <property type="match status" value="1"/>
</dbReference>
<comment type="caution">
    <text evidence="6">The sequence shown here is derived from an EMBL/GenBank/DDBJ whole genome shotgun (WGS) entry which is preliminary data.</text>
</comment>
<evidence type="ECO:0000259" key="4">
    <source>
        <dbReference type="Pfam" id="PF22939"/>
    </source>
</evidence>
<evidence type="ECO:0000313" key="7">
    <source>
        <dbReference type="Proteomes" id="UP000236546"/>
    </source>
</evidence>
<feature type="domain" description="GPI inositol-deacylase winged helix" evidence="4">
    <location>
        <begin position="668"/>
        <end position="748"/>
    </location>
</feature>
<name>A0A2K0T6D9_9HYPO</name>
<dbReference type="Pfam" id="PF12796">
    <property type="entry name" value="Ank_2"/>
    <property type="match status" value="1"/>
</dbReference>
<dbReference type="GO" id="GO:0009116">
    <property type="term" value="P:nucleoside metabolic process"/>
    <property type="evidence" value="ECO:0007669"/>
    <property type="project" value="InterPro"/>
</dbReference>
<dbReference type="AlphaFoldDB" id="A0A2K0T6D9"/>
<dbReference type="Pfam" id="PF22939">
    <property type="entry name" value="WHD_GPIID"/>
    <property type="match status" value="1"/>
</dbReference>
<dbReference type="EMBL" id="MTYH01000059">
    <property type="protein sequence ID" value="PNP41087.1"/>
    <property type="molecule type" value="Genomic_DNA"/>
</dbReference>
<dbReference type="SUPFAM" id="SSF52540">
    <property type="entry name" value="P-loop containing nucleoside triphosphate hydrolases"/>
    <property type="match status" value="1"/>
</dbReference>
<evidence type="ECO:0000259" key="5">
    <source>
        <dbReference type="Pfam" id="PF24883"/>
    </source>
</evidence>
<dbReference type="Pfam" id="PF01048">
    <property type="entry name" value="PNP_UDP_1"/>
    <property type="match status" value="1"/>
</dbReference>
<keyword evidence="1" id="KW-0677">Repeat</keyword>
<dbReference type="PANTHER" id="PTHR46082:SF11">
    <property type="entry name" value="AAA+ ATPASE DOMAIN-CONTAINING PROTEIN-RELATED"/>
    <property type="match status" value="1"/>
</dbReference>
<dbReference type="InterPro" id="IPR054471">
    <property type="entry name" value="GPIID_WHD"/>
</dbReference>
<feature type="domain" description="Nucleoside phosphorylase" evidence="3">
    <location>
        <begin position="18"/>
        <end position="297"/>
    </location>
</feature>
<dbReference type="InterPro" id="IPR056884">
    <property type="entry name" value="NPHP3-like_N"/>
</dbReference>
<dbReference type="SUPFAM" id="SSF48403">
    <property type="entry name" value="Ankyrin repeat"/>
    <property type="match status" value="1"/>
</dbReference>
<accession>A0A2K0T6D9</accession>
<dbReference type="PROSITE" id="PS50297">
    <property type="entry name" value="ANK_REP_REGION"/>
    <property type="match status" value="1"/>
</dbReference>
<dbReference type="Gene3D" id="3.40.50.300">
    <property type="entry name" value="P-loop containing nucleotide triphosphate hydrolases"/>
    <property type="match status" value="1"/>
</dbReference>
<gene>
    <name evidence="6" type="ORF">TGAMA5MH_06957</name>
</gene>
<evidence type="ECO:0000256" key="2">
    <source>
        <dbReference type="PROSITE-ProRule" id="PRU00023"/>
    </source>
</evidence>
<dbReference type="InterPro" id="IPR053137">
    <property type="entry name" value="NLR-like"/>
</dbReference>
<dbReference type="InterPro" id="IPR000845">
    <property type="entry name" value="Nucleoside_phosphorylase_d"/>
</dbReference>
<protein>
    <submittedName>
        <fullName evidence="6">Uncharacterized protein</fullName>
    </submittedName>
</protein>
<dbReference type="GO" id="GO:0003824">
    <property type="term" value="F:catalytic activity"/>
    <property type="evidence" value="ECO:0007669"/>
    <property type="project" value="InterPro"/>
</dbReference>
<evidence type="ECO:0000259" key="3">
    <source>
        <dbReference type="Pfam" id="PF01048"/>
    </source>
</evidence>
<dbReference type="InterPro" id="IPR036770">
    <property type="entry name" value="Ankyrin_rpt-contain_sf"/>
</dbReference>
<dbReference type="PANTHER" id="PTHR46082">
    <property type="entry name" value="ATP/GTP-BINDING PROTEIN-RELATED"/>
    <property type="match status" value="1"/>
</dbReference>
<dbReference type="Proteomes" id="UP000236546">
    <property type="component" value="Unassembled WGS sequence"/>
</dbReference>
<dbReference type="PROSITE" id="PS50088">
    <property type="entry name" value="ANK_REPEAT"/>
    <property type="match status" value="1"/>
</dbReference>
<feature type="domain" description="Nephrocystin 3-like N-terminal" evidence="5">
    <location>
        <begin position="382"/>
        <end position="550"/>
    </location>
</feature>
<reference evidence="6 7" key="1">
    <citation type="submission" date="2017-02" db="EMBL/GenBank/DDBJ databases">
        <title>Genomes of Trichoderma spp. with biocontrol activity.</title>
        <authorList>
            <person name="Gardiner D."/>
            <person name="Kazan K."/>
            <person name="Vos C."/>
            <person name="Harvey P."/>
        </authorList>
    </citation>
    <scope>NUCLEOTIDE SEQUENCE [LARGE SCALE GENOMIC DNA]</scope>
    <source>
        <strain evidence="6 7">A5MH</strain>
    </source>
</reference>
<evidence type="ECO:0000256" key="1">
    <source>
        <dbReference type="ARBA" id="ARBA00022737"/>
    </source>
</evidence>
<evidence type="ECO:0000313" key="6">
    <source>
        <dbReference type="EMBL" id="PNP41087.1"/>
    </source>
</evidence>
<dbReference type="Pfam" id="PF24883">
    <property type="entry name" value="NPHP3_N"/>
    <property type="match status" value="1"/>
</dbReference>
<dbReference type="SUPFAM" id="SSF53167">
    <property type="entry name" value="Purine and uridine phosphorylases"/>
    <property type="match status" value="1"/>
</dbReference>
<dbReference type="InterPro" id="IPR002110">
    <property type="entry name" value="Ankyrin_rpt"/>
</dbReference>
<keyword evidence="2" id="KW-0040">ANK repeat</keyword>
<dbReference type="Gene3D" id="1.25.40.20">
    <property type="entry name" value="Ankyrin repeat-containing domain"/>
    <property type="match status" value="1"/>
</dbReference>
<proteinExistence type="predicted"/>
<sequence>MSDSETSTTPALPRNEYTIGWVCALSTELTAATAMLDSEHELRSNPPGDKNVYTLGAIGKHNIVIACLPRGKQGTTSAAVVATQMLESFSSIRFGLMIGVGGGIPTKDHDIRLGDVVVSTPTSIFPGVVQLDLGKAIEGGGFERVGSLNNPPNILLAALQRLETRQEMRGSKIEKYVDRMIRKWKNLKQKYSRLESMEDLLFASDDISKVVERDPRDGVKVHYGLIVSGNKVIKDAILRDKINGNLNDHVLCVEMEAAGLMNNFPCLVIRGICDYADSYKNDDWQGYAAATAAAFAKELLLIIPASEVEQMENIKIKELHSSNYYSISINPHEKTEPLGIEDKQSHEGQERHVRNELLEWLTPVNYDAQHHEHLSKRSPDAGKWLLKHPNFQKLLNGNEKTLLCQGNPGAGKTILTSAVIDHLQHWQSSRDNSKSKVSLAFIYFDFIRKESQRTIDVLASLVKQLVRDKPSLPTPVEDLQTRYKSIPASSRSDRDIKEFSKALKHLISDKSRKTFIVIDALDECHESSKFLEAIFAVLQDTEAKLFATARPSEDVEKRFKSGLFLDISASTEDVEDYVGGRLPEFTVLSDENYDIREELKACLKREIVTKVSSAIDGIFLLAKFHIDSLLTKTTPAQIRKTLQDLPWGPEAYKQAYEKTVIRIHGQPSEYQQLARLTLGWLACTAREITTLELRHALAIRGDKSSSLPSEEVLESTNLMIKVCMGLVIVERESGVIRLLHHTTLEYLQETMTCLWNLEDSGTVETRLLPPKSSKCAMQEVHQDIAKACIKYLSILSVQLFFIKGDWKYHRKAPYEYPFLKYAIYHWARHWRKGFNEISLPVSAIEIITNFLGNGMMTILMNMFEDYQLNATDSAGNLTILHFVAFFGLTSMIDVCLNNGHDIHATTRRGENALWFALLSKHQDTSKALLQRGAKEIFVLTNKGLLSSLGLAIYKGTGAAADLLRDDNFGAIIDLEAKVCTHPENCSCYFIFPLQVAVQVGNLEMIKMLLERGAEPHARNNTTGNGLVNAEALIEAVQRGHEDIVETLLQADDSAVNVADKRYRTPLFWAVRMGKWSIANVLLRYGGRLFGSGTDYDPGLPANVSLINGRPSSIRFWGRDHMPVDITHDSYGAFEHSLFLRRFLDFYSKSPTTVFVPCVCIGLTLTKQ</sequence>
<organism evidence="6 7">
    <name type="scientific">Trichoderma gamsii</name>
    <dbReference type="NCBI Taxonomy" id="398673"/>
    <lineage>
        <taxon>Eukaryota</taxon>
        <taxon>Fungi</taxon>
        <taxon>Dikarya</taxon>
        <taxon>Ascomycota</taxon>
        <taxon>Pezizomycotina</taxon>
        <taxon>Sordariomycetes</taxon>
        <taxon>Hypocreomycetidae</taxon>
        <taxon>Hypocreales</taxon>
        <taxon>Hypocreaceae</taxon>
        <taxon>Trichoderma</taxon>
    </lineage>
</organism>
<feature type="repeat" description="ANK" evidence="2">
    <location>
        <begin position="992"/>
        <end position="1020"/>
    </location>
</feature>
<dbReference type="InterPro" id="IPR027417">
    <property type="entry name" value="P-loop_NTPase"/>
</dbReference>
<dbReference type="InterPro" id="IPR035994">
    <property type="entry name" value="Nucleoside_phosphorylase_sf"/>
</dbReference>
<dbReference type="OrthoDB" id="195446at2759"/>
<dbReference type="SMART" id="SM00248">
    <property type="entry name" value="ANK"/>
    <property type="match status" value="5"/>
</dbReference>